<dbReference type="STRING" id="84531.LA76x_2526"/>
<reference evidence="1 2" key="1">
    <citation type="journal article" date="2015" name="BMC Genomics">
        <title>Comparative genomics and metabolic profiling of the genus Lysobacter.</title>
        <authorList>
            <person name="de Bruijn I."/>
            <person name="Cheng X."/>
            <person name="de Jager V."/>
            <person name="Exposito R.G."/>
            <person name="Watrous J."/>
            <person name="Patel N."/>
            <person name="Postma J."/>
            <person name="Dorrestein P.C."/>
            <person name="Kobayashi D."/>
            <person name="Raaijmakers J.M."/>
        </authorList>
    </citation>
    <scope>NUCLEOTIDE SEQUENCE [LARGE SCALE GENOMIC DNA]</scope>
    <source>
        <strain evidence="1 2">76</strain>
    </source>
</reference>
<protein>
    <submittedName>
        <fullName evidence="1">Uncharacterized protein</fullName>
    </submittedName>
</protein>
<name>A0A0S2DTU7_LYSAN</name>
<dbReference type="KEGG" id="lab:LA76x_2526"/>
<gene>
    <name evidence="1" type="ORF">LA76x_2526</name>
</gene>
<dbReference type="Proteomes" id="UP000060787">
    <property type="component" value="Chromosome"/>
</dbReference>
<dbReference type="KEGG" id="laq:GLA29479_1118"/>
<evidence type="ECO:0000313" key="2">
    <source>
        <dbReference type="Proteomes" id="UP000060787"/>
    </source>
</evidence>
<dbReference type="RefSeq" id="WP_282955876.1">
    <property type="nucleotide sequence ID" value="NZ_CP013141.1"/>
</dbReference>
<dbReference type="EMBL" id="CP011129">
    <property type="protein sequence ID" value="ALN80656.1"/>
    <property type="molecule type" value="Genomic_DNA"/>
</dbReference>
<evidence type="ECO:0000313" key="1">
    <source>
        <dbReference type="EMBL" id="ALN80656.1"/>
    </source>
</evidence>
<proteinExistence type="predicted"/>
<keyword evidence="2" id="KW-1185">Reference proteome</keyword>
<sequence length="43" mass="4422">MGLRASNELAVHGPRPMARGRVGASLDYGAASIAALQASTRKL</sequence>
<dbReference type="PATRIC" id="fig|84531.7.peg.1110"/>
<accession>A0A0S2DTU7</accession>
<organism evidence="1 2">
    <name type="scientific">Lysobacter antibioticus</name>
    <dbReference type="NCBI Taxonomy" id="84531"/>
    <lineage>
        <taxon>Bacteria</taxon>
        <taxon>Pseudomonadati</taxon>
        <taxon>Pseudomonadota</taxon>
        <taxon>Gammaproteobacteria</taxon>
        <taxon>Lysobacterales</taxon>
        <taxon>Lysobacteraceae</taxon>
        <taxon>Lysobacter</taxon>
    </lineage>
</organism>
<dbReference type="AlphaFoldDB" id="A0A0S2DTU7"/>